<feature type="compositionally biased region" description="Polar residues" evidence="2">
    <location>
        <begin position="279"/>
        <end position="288"/>
    </location>
</feature>
<dbReference type="InterPro" id="IPR039322">
    <property type="entry name" value="MOM1"/>
</dbReference>
<keyword evidence="4" id="KW-1185">Reference proteome</keyword>
<dbReference type="PANTHER" id="PTHR35116:SF2">
    <property type="entry name" value="ATP-DEPENDENT HELICASE FAMILY PROTEIN-RELATED"/>
    <property type="match status" value="1"/>
</dbReference>
<dbReference type="OrthoDB" id="898917at2759"/>
<feature type="compositionally biased region" description="Pro residues" evidence="2">
    <location>
        <begin position="764"/>
        <end position="782"/>
    </location>
</feature>
<evidence type="ECO:0000256" key="1">
    <source>
        <dbReference type="SAM" id="Coils"/>
    </source>
</evidence>
<reference evidence="4" key="1">
    <citation type="journal article" date="2018" name="Gigascience">
        <title>Genome assembly of the Pink Ipe (Handroanthus impetiginosus, Bignoniaceae), a highly valued, ecologically keystone Neotropical timber forest tree.</title>
        <authorList>
            <person name="Silva-Junior O.B."/>
            <person name="Grattapaglia D."/>
            <person name="Novaes E."/>
            <person name="Collevatti R.G."/>
        </authorList>
    </citation>
    <scope>NUCLEOTIDE SEQUENCE [LARGE SCALE GENOMIC DNA]</scope>
    <source>
        <strain evidence="4">cv. UFG-1</strain>
    </source>
</reference>
<dbReference type="GO" id="GO:0031507">
    <property type="term" value="P:heterochromatin formation"/>
    <property type="evidence" value="ECO:0007669"/>
    <property type="project" value="InterPro"/>
</dbReference>
<feature type="compositionally biased region" description="Low complexity" evidence="2">
    <location>
        <begin position="746"/>
        <end position="763"/>
    </location>
</feature>
<evidence type="ECO:0000313" key="3">
    <source>
        <dbReference type="EMBL" id="PIN16128.1"/>
    </source>
</evidence>
<feature type="compositionally biased region" description="Basic and acidic residues" evidence="2">
    <location>
        <begin position="267"/>
        <end position="277"/>
    </location>
</feature>
<feature type="coiled-coil region" evidence="1">
    <location>
        <begin position="531"/>
        <end position="602"/>
    </location>
</feature>
<dbReference type="STRING" id="429701.A0A2G9HF51"/>
<feature type="region of interest" description="Disordered" evidence="2">
    <location>
        <begin position="266"/>
        <end position="307"/>
    </location>
</feature>
<proteinExistence type="predicted"/>
<comment type="caution">
    <text evidence="3">The sequence shown here is derived from an EMBL/GenBank/DDBJ whole genome shotgun (WGS) entry which is preliminary data.</text>
</comment>
<dbReference type="Proteomes" id="UP000231279">
    <property type="component" value="Unassembled WGS sequence"/>
</dbReference>
<feature type="compositionally biased region" description="Low complexity" evidence="2">
    <location>
        <begin position="687"/>
        <end position="700"/>
    </location>
</feature>
<dbReference type="Gene3D" id="6.10.250.1310">
    <property type="match status" value="1"/>
</dbReference>
<dbReference type="AlphaFoldDB" id="A0A2G9HF51"/>
<gene>
    <name evidence="3" type="ORF">CDL12_11220</name>
</gene>
<name>A0A2G9HF51_9LAMI</name>
<feature type="region of interest" description="Disordered" evidence="2">
    <location>
        <begin position="746"/>
        <end position="788"/>
    </location>
</feature>
<keyword evidence="1" id="KW-0175">Coiled coil</keyword>
<sequence>MKKLTLKHQEEIQEFHRTWEEKRLKLETDHKLESAFIRSMHGQGSLRMEKLKLLEDNFAKKIEEHILLKDVQLNDLKAKQSAALNEESLKAAFWQARGKALYGKLKAASQSPGSQSGDNVLGLQPTTCINAAGPGDVFNMPEQHWEHQTPGTSSDIRRNDIAASVTSTSEPSDASRETPFLGLATVNSQNESGVMSLERSSLAVVEHLSQSKHSTDHGETVNANLPAPVRRVSDEIRSVDLTEFPTELPKTVYNEVMGHVDPVELSDASKTKSDKASKITQPDVSLNQRDGPDEEASCDLDAPSQHPEQTVAVPDCCDLFQTQVQQDNMGQNLVSSELHGLDASAAEGQSTSRVEMRTSELLETVSALPTTAEAPVTDEMVTPVPSDYEAPVAENSGQLDPVSVEAHLNCNESAAIEDHDLARSSPQTVEPRGREVLSHDSISLGGETLEVPSNQLDLGPLTTVAHGQGIESSGVSQNDVGLPQLVNAAERLSQSFLQLGINAGHHRGPNNLSVHPTHQPISWNSTPSLLADPLQNELERIRKETEQLEKNQQDMMSQLNSDCEKEIQEIITQIRKKYEVKLQETEAEFRFKKNEIDKNQNKVLMNKILAEAFRSKCQDLRPSGLPSMQQGLMHNLHQLSLPPSTRPSASQLASRHPALQATVLQQQQQISQPHSVRAVQSITAPHVQQHAQAVQHSPASFSGTSSRPPVISAITPAGNPRVGGDVRSPAPHLQFRPIVAASSIPTATTSSVPQPLPSQVLPSQSPPEGPPAPPPPPPPPPSTNWVYQSRCESTPGLVADTNYRTSSPLPEIYSTFRPLEQSDLEMLGNVECDQTSAAAADVVCLSDDD</sequence>
<organism evidence="3 4">
    <name type="scientific">Handroanthus impetiginosus</name>
    <dbReference type="NCBI Taxonomy" id="429701"/>
    <lineage>
        <taxon>Eukaryota</taxon>
        <taxon>Viridiplantae</taxon>
        <taxon>Streptophyta</taxon>
        <taxon>Embryophyta</taxon>
        <taxon>Tracheophyta</taxon>
        <taxon>Spermatophyta</taxon>
        <taxon>Magnoliopsida</taxon>
        <taxon>eudicotyledons</taxon>
        <taxon>Gunneridae</taxon>
        <taxon>Pentapetalae</taxon>
        <taxon>asterids</taxon>
        <taxon>lamiids</taxon>
        <taxon>Lamiales</taxon>
        <taxon>Bignoniaceae</taxon>
        <taxon>Crescentiina</taxon>
        <taxon>Tabebuia alliance</taxon>
        <taxon>Handroanthus</taxon>
    </lineage>
</organism>
<protein>
    <submittedName>
        <fullName evidence="3">Uncharacterized protein</fullName>
    </submittedName>
</protein>
<dbReference type="PANTHER" id="PTHR35116">
    <property type="entry name" value="HELICASE PROTEIN MOM1"/>
    <property type="match status" value="1"/>
</dbReference>
<evidence type="ECO:0000256" key="2">
    <source>
        <dbReference type="SAM" id="MobiDB-lite"/>
    </source>
</evidence>
<evidence type="ECO:0000313" key="4">
    <source>
        <dbReference type="Proteomes" id="UP000231279"/>
    </source>
</evidence>
<feature type="region of interest" description="Disordered" evidence="2">
    <location>
        <begin position="687"/>
        <end position="730"/>
    </location>
</feature>
<accession>A0A2G9HF51</accession>
<dbReference type="EMBL" id="NKXS01001944">
    <property type="protein sequence ID" value="PIN16128.1"/>
    <property type="molecule type" value="Genomic_DNA"/>
</dbReference>